<dbReference type="Pfam" id="PF06445">
    <property type="entry name" value="GyrI-like"/>
    <property type="match status" value="1"/>
</dbReference>
<dbReference type="Pfam" id="PF13411">
    <property type="entry name" value="MerR_1"/>
    <property type="match status" value="1"/>
</dbReference>
<dbReference type="SMART" id="SM00422">
    <property type="entry name" value="HTH_MERR"/>
    <property type="match status" value="1"/>
</dbReference>
<dbReference type="SUPFAM" id="SSF46955">
    <property type="entry name" value="Putative DNA-binding domain"/>
    <property type="match status" value="1"/>
</dbReference>
<gene>
    <name evidence="3" type="ORF">JZO70_02370</name>
</gene>
<keyword evidence="1" id="KW-0238">DNA-binding</keyword>
<evidence type="ECO:0000259" key="2">
    <source>
        <dbReference type="PROSITE" id="PS50937"/>
    </source>
</evidence>
<keyword evidence="4" id="KW-1185">Reference proteome</keyword>
<dbReference type="Proteomes" id="UP000664601">
    <property type="component" value="Unassembled WGS sequence"/>
</dbReference>
<dbReference type="PROSITE" id="PS50937">
    <property type="entry name" value="HTH_MERR_2"/>
    <property type="match status" value="1"/>
</dbReference>
<dbReference type="InterPro" id="IPR011256">
    <property type="entry name" value="Reg_factor_effector_dom_sf"/>
</dbReference>
<dbReference type="PANTHER" id="PTHR30204:SF97">
    <property type="entry name" value="MERR FAMILY REGULATORY PROTEIN"/>
    <property type="match status" value="1"/>
</dbReference>
<dbReference type="Gene3D" id="1.10.1660.10">
    <property type="match status" value="1"/>
</dbReference>
<evidence type="ECO:0000256" key="1">
    <source>
        <dbReference type="ARBA" id="ARBA00023125"/>
    </source>
</evidence>
<dbReference type="InterPro" id="IPR009061">
    <property type="entry name" value="DNA-bd_dom_put_sf"/>
</dbReference>
<accession>A0ABS3L5U6</accession>
<dbReference type="InterPro" id="IPR029442">
    <property type="entry name" value="GyrI-like"/>
</dbReference>
<dbReference type="SMART" id="SM00871">
    <property type="entry name" value="AraC_E_bind"/>
    <property type="match status" value="1"/>
</dbReference>
<dbReference type="SUPFAM" id="SSF55136">
    <property type="entry name" value="Probable bacterial effector-binding domain"/>
    <property type="match status" value="1"/>
</dbReference>
<reference evidence="3 4" key="1">
    <citation type="submission" date="2021-03" db="EMBL/GenBank/DDBJ databases">
        <title>Enterococcal diversity collection.</title>
        <authorList>
            <person name="Gilmore M.S."/>
            <person name="Schwartzman J."/>
            <person name="Van Tyne D."/>
            <person name="Martin M."/>
            <person name="Earl A.M."/>
            <person name="Manson A.L."/>
            <person name="Straub T."/>
            <person name="Salamzade R."/>
            <person name="Saavedra J."/>
            <person name="Lebreton F."/>
            <person name="Prichula J."/>
            <person name="Schaufler K."/>
            <person name="Gaca A."/>
            <person name="Sgardioli B."/>
            <person name="Wagenaar J."/>
            <person name="Strong T."/>
        </authorList>
    </citation>
    <scope>NUCLEOTIDE SEQUENCE [LARGE SCALE GENOMIC DNA]</scope>
    <source>
        <strain evidence="3 4">669A</strain>
    </source>
</reference>
<name>A0ABS3L5U6_9ENTE</name>
<dbReference type="PANTHER" id="PTHR30204">
    <property type="entry name" value="REDOX-CYCLING DRUG-SENSING TRANSCRIPTIONAL ACTIVATOR SOXR"/>
    <property type="match status" value="1"/>
</dbReference>
<proteinExistence type="predicted"/>
<feature type="domain" description="HTH merR-type" evidence="2">
    <location>
        <begin position="1"/>
        <end position="71"/>
    </location>
</feature>
<dbReference type="InterPro" id="IPR010499">
    <property type="entry name" value="AraC_E-bd"/>
</dbReference>
<evidence type="ECO:0000313" key="3">
    <source>
        <dbReference type="EMBL" id="MBO1304990.1"/>
    </source>
</evidence>
<sequence>MLTISQFSKIAHITTKTLRYYDEIQLLKPAEIDPHNGYRYYRSNQMATVFLIQKLRSYECSLEEIKKILVDPALLKSTLERKQAEISEKMVTYASLQALIDKDLATLSDGGLYMQHQEKIERVDSPQMTVFSIRRILNVQDFSELLTEVFEMIAQEGMIPVGPPLSIYHSPEYTPEHYDMEFAVPVAEANYKTYELAPRPCAKLHYKGNYERLTEVYMQLSQWVEEQQLEIVGPAMELCVTDPNTTSPDENEVTIYLPIE</sequence>
<organism evidence="3 4">
    <name type="scientific">Candidatus Enterococcus moelleringii</name>
    <dbReference type="NCBI Taxonomy" id="2815325"/>
    <lineage>
        <taxon>Bacteria</taxon>
        <taxon>Bacillati</taxon>
        <taxon>Bacillota</taxon>
        <taxon>Bacilli</taxon>
        <taxon>Lactobacillales</taxon>
        <taxon>Enterococcaceae</taxon>
        <taxon>Enterococcus</taxon>
    </lineage>
</organism>
<dbReference type="InterPro" id="IPR047057">
    <property type="entry name" value="MerR_fam"/>
</dbReference>
<dbReference type="RefSeq" id="WP_207671936.1">
    <property type="nucleotide sequence ID" value="NZ_JAFREM010000004.1"/>
</dbReference>
<protein>
    <submittedName>
        <fullName evidence="3">MerR family transcriptional regulator</fullName>
    </submittedName>
</protein>
<comment type="caution">
    <text evidence="3">The sequence shown here is derived from an EMBL/GenBank/DDBJ whole genome shotgun (WGS) entry which is preliminary data.</text>
</comment>
<dbReference type="InterPro" id="IPR000551">
    <property type="entry name" value="MerR-type_HTH_dom"/>
</dbReference>
<dbReference type="Gene3D" id="3.20.80.10">
    <property type="entry name" value="Regulatory factor, effector binding domain"/>
    <property type="match status" value="1"/>
</dbReference>
<evidence type="ECO:0000313" key="4">
    <source>
        <dbReference type="Proteomes" id="UP000664601"/>
    </source>
</evidence>
<dbReference type="EMBL" id="JAFREM010000004">
    <property type="protein sequence ID" value="MBO1304990.1"/>
    <property type="molecule type" value="Genomic_DNA"/>
</dbReference>